<feature type="region of interest" description="Disordered" evidence="1">
    <location>
        <begin position="1"/>
        <end position="222"/>
    </location>
</feature>
<feature type="compositionally biased region" description="Pro residues" evidence="1">
    <location>
        <begin position="208"/>
        <end position="217"/>
    </location>
</feature>
<organism evidence="3 4">
    <name type="scientific">Streptomyces katrae</name>
    <dbReference type="NCBI Taxonomy" id="68223"/>
    <lineage>
        <taxon>Bacteria</taxon>
        <taxon>Bacillati</taxon>
        <taxon>Actinomycetota</taxon>
        <taxon>Actinomycetes</taxon>
        <taxon>Kitasatosporales</taxon>
        <taxon>Streptomycetaceae</taxon>
        <taxon>Streptomyces</taxon>
    </lineage>
</organism>
<protein>
    <recommendedName>
        <fullName evidence="5">DUF4190 domain-containing protein</fullName>
    </recommendedName>
</protein>
<sequence length="509" mass="51703">MSTPPNPPGTPSGPPTEPEATPIPGAAKPSLEKTPPADAPPAQTPAPGSTAAEPEPEPTKPSLTKAPPADAPPADTPAPGTATPEPGPARPSLTKTPQDGAPPAEPTAPPTDTPAPETATPEPAKPSLTKTPQDGAAPTEPGIPPADARPAQTPMPGIAEPEPAGPSPTKTPPTDAPPAQPPQDWSSPAEPAAPTVGEFNPWATPAPGAVPPPPPPAAAAWGPPGQVPTAPYAAYPGYPGYPGYAAYQPVPPAPSNGMAVAALVLGLAAVPVALVPFVFWVGTILGVTAVALGIAAFVRTRAGAPRRVMSLFGVALGVIGLGASAGGWLFTVNLIDKAVDRAREAAAVEPDWDEDWEDGEDWEVDPLPTPPPGPGMTTPLDFGRTYTYPGGVKVTVEAPRKYTTGNKWIEVANAVEVPFTITNTSTEPLRVVHAIPEVRDGRGNPGNLVFDGRMPKRVDRVLEPGQTASGSAAYELPAGTTHIGVELSPGITLPPVKFSGPVGRPSNRS</sequence>
<keyword evidence="2" id="KW-1133">Transmembrane helix</keyword>
<comment type="caution">
    <text evidence="3">The sequence shown here is derived from an EMBL/GenBank/DDBJ whole genome shotgun (WGS) entry which is preliminary data.</text>
</comment>
<name>A0ABT7GXE5_9ACTN</name>
<gene>
    <name evidence="3" type="ORF">QEZ40_003246</name>
</gene>
<evidence type="ECO:0000313" key="4">
    <source>
        <dbReference type="Proteomes" id="UP001223390"/>
    </source>
</evidence>
<feature type="transmembrane region" description="Helical" evidence="2">
    <location>
        <begin position="277"/>
        <end position="298"/>
    </location>
</feature>
<keyword evidence="2" id="KW-0812">Transmembrane</keyword>
<dbReference type="RefSeq" id="WP_285344019.1">
    <property type="nucleotide sequence ID" value="NZ_JASITI010000028.1"/>
</dbReference>
<dbReference type="EMBL" id="JASITI010000028">
    <property type="protein sequence ID" value="MDK9498295.1"/>
    <property type="molecule type" value="Genomic_DNA"/>
</dbReference>
<evidence type="ECO:0000313" key="3">
    <source>
        <dbReference type="EMBL" id="MDK9498295.1"/>
    </source>
</evidence>
<evidence type="ECO:0000256" key="2">
    <source>
        <dbReference type="SAM" id="Phobius"/>
    </source>
</evidence>
<feature type="compositionally biased region" description="Pro residues" evidence="1">
    <location>
        <begin position="163"/>
        <end position="181"/>
    </location>
</feature>
<feature type="compositionally biased region" description="Pro residues" evidence="1">
    <location>
        <begin position="1"/>
        <end position="17"/>
    </location>
</feature>
<reference evidence="3 4" key="1">
    <citation type="submission" date="2023-05" db="EMBL/GenBank/DDBJ databases">
        <title>Sequencing and Assembly of Streptomyces sp. NP73.</title>
        <authorList>
            <person name="Konwar A.N."/>
            <person name="Saikia K."/>
            <person name="Thakur D."/>
        </authorList>
    </citation>
    <scope>NUCLEOTIDE SEQUENCE [LARGE SCALE GENOMIC DNA]</scope>
    <source>
        <strain evidence="3 4">NP73</strain>
    </source>
</reference>
<proteinExistence type="predicted"/>
<evidence type="ECO:0000256" key="1">
    <source>
        <dbReference type="SAM" id="MobiDB-lite"/>
    </source>
</evidence>
<evidence type="ECO:0008006" key="5">
    <source>
        <dbReference type="Google" id="ProtNLM"/>
    </source>
</evidence>
<accession>A0ABT7GXE5</accession>
<keyword evidence="2" id="KW-0472">Membrane</keyword>
<feature type="transmembrane region" description="Helical" evidence="2">
    <location>
        <begin position="310"/>
        <end position="330"/>
    </location>
</feature>
<keyword evidence="4" id="KW-1185">Reference proteome</keyword>
<dbReference type="Proteomes" id="UP001223390">
    <property type="component" value="Unassembled WGS sequence"/>
</dbReference>
<feature type="compositionally biased region" description="Pro residues" evidence="1">
    <location>
        <begin position="103"/>
        <end position="113"/>
    </location>
</feature>